<evidence type="ECO:0000256" key="8">
    <source>
        <dbReference type="PROSITE-ProRule" id="PRU00047"/>
    </source>
</evidence>
<dbReference type="STRING" id="69332.A0A388LXJ0"/>
<keyword evidence="8" id="KW-0479">Metal-binding</keyword>
<feature type="compositionally biased region" description="Basic and acidic residues" evidence="9">
    <location>
        <begin position="656"/>
        <end position="668"/>
    </location>
</feature>
<evidence type="ECO:0000256" key="6">
    <source>
        <dbReference type="ARBA" id="ARBA00023136"/>
    </source>
</evidence>
<evidence type="ECO:0000313" key="12">
    <source>
        <dbReference type="EMBL" id="GBG86985.1"/>
    </source>
</evidence>
<dbReference type="PROSITE" id="PS01209">
    <property type="entry name" value="LDLRA_1"/>
    <property type="match status" value="3"/>
</dbReference>
<dbReference type="InterPro" id="IPR036055">
    <property type="entry name" value="LDL_receptor-like_sf"/>
</dbReference>
<dbReference type="SMART" id="SM00192">
    <property type="entry name" value="LDLa"/>
    <property type="match status" value="9"/>
</dbReference>
<dbReference type="AlphaFoldDB" id="A0A388LXJ0"/>
<dbReference type="SUPFAM" id="SSF57424">
    <property type="entry name" value="LDL receptor-like module"/>
    <property type="match status" value="3"/>
</dbReference>
<keyword evidence="5" id="KW-1133">Transmembrane helix</keyword>
<sequence length="1169" mass="130289">MAILLRLCVAVFCLLFPAVVSAANLTPVPYAMASQSRPSSARDDGPNGVSDGADFYCFRDYKRCRSGIKQCIKPEQECDGVHNCYDGSDEGHFCESFDCVGTNRYECPSGKLCMNVSDGSGGLRYIHRDPYTAYLCDGVKDCADGSDEDERFCASYDCVSDVPHKGFPLTLLGPPPTSRRLRCPAGGKARCVYESQLCDGVVNCAGGGGSGGGRWGSESEETDDFCKKHGCSSAYLRDLFQCGSGRCINRQRMCDGKQDCPHGDDEGAFCEQIACPDGGIKCEGGDNRTCIRATQLCDGVGDCPGATDEADCATKDCRQGQKCPSGKECAFLTLCDGVKDCNDGSDEDENFCRNFNCSSVDGRIKCKDGAQCIWPGDVCDGRKNCRDLSDEDPDSCRKHDCSEAGIGTITCPGGKYVWCVYPSLMCDGYSDGCYLDADENPAFCALKTTRDLLDDFNRVSCKSNETKYVFGDYCDGKADCEDGSDEGHGFCRLYTCRKDRVKCYGKWRWVEILHHSATTRVQEGGRSVSGKAVLHTSRMNNTNNMNNGNMNGNGGRGIDIQCYDCGKTDHMARDCWSRRGRGYQQDNEVRTFVREMMKEKEEERERRQRDEQQRMKEEEERKRELHLARRTEEMRLLLEASIAEKWREQRRVVEEQAEKITSRQDSKKLRPKQVTSKRTSPKISKKTKIVKKKKKTAKKYSKTKRISESESGTTSDISLSEYSASDESSEDTEDETKLRLRRRRETKRKKKKRKNTGDGTRRFGSASTYERGECSKRPCTPTMATPKTKSPMTDGFKGIAAGCSQQGLMEYTMSVMKELSKKRVAELKRLCDKQGIRTVIDVVFQLLRHFENAEWKQVRVAVRGKLCTLSKTNRTKLGYVSVKLKTLLTLVMFDLDHAYMMCGDKVKRQVVGIPMGKTTSPVLATITCAMAELQFLSSLGAEKNLVHGWRMVDDVTIIIGCANDTSRHRASEILDSFDSCYNKSLKLVRKDEGLDFWPFIGGTFYVLTEPLQLHFVPGTKNMATLGLGRTLKYQTMQDFESYSDKKTKKVTLLATLKRLWSATTSKALSINVVAYSIAESFLRGYPPEVTLGALAKLAKATGDRLIQGLLENFLLVHRLRRGVILNPEARWAQYPHPRGTVPGQTTTGSHGMKTTVSGVSQELNCPGQN</sequence>
<feature type="compositionally biased region" description="Polar residues" evidence="9">
    <location>
        <begin position="782"/>
        <end position="791"/>
    </location>
</feature>
<gene>
    <name evidence="12" type="ORF">CBR_g44440</name>
</gene>
<evidence type="ECO:0000256" key="7">
    <source>
        <dbReference type="ARBA" id="ARBA00023157"/>
    </source>
</evidence>
<dbReference type="Pfam" id="PF00057">
    <property type="entry name" value="Ldl_recept_a"/>
    <property type="match status" value="1"/>
</dbReference>
<dbReference type="PRINTS" id="PR00261">
    <property type="entry name" value="LDLRECEPTOR"/>
</dbReference>
<dbReference type="Proteomes" id="UP000265515">
    <property type="component" value="Unassembled WGS sequence"/>
</dbReference>
<evidence type="ECO:0000256" key="1">
    <source>
        <dbReference type="ARBA" id="ARBA00004167"/>
    </source>
</evidence>
<evidence type="ECO:0000259" key="11">
    <source>
        <dbReference type="PROSITE" id="PS50158"/>
    </source>
</evidence>
<dbReference type="Gramene" id="GBG86985">
    <property type="protein sequence ID" value="GBG86985"/>
    <property type="gene ID" value="CBR_g44440"/>
</dbReference>
<dbReference type="PANTHER" id="PTHR24270">
    <property type="entry name" value="LOW-DENSITY LIPOPROTEIN RECEPTOR-RELATED"/>
    <property type="match status" value="1"/>
</dbReference>
<feature type="compositionally biased region" description="Basic residues" evidence="9">
    <location>
        <begin position="679"/>
        <end position="704"/>
    </location>
</feature>
<dbReference type="PANTHER" id="PTHR24270:SF62">
    <property type="entry name" value="LOW-DENSITY LIPOPROTEIN RECEPTOR-RELATED PROTEIN 2"/>
    <property type="match status" value="1"/>
</dbReference>
<evidence type="ECO:0000256" key="9">
    <source>
        <dbReference type="SAM" id="MobiDB-lite"/>
    </source>
</evidence>
<comment type="subcellular location">
    <subcellularLocation>
        <location evidence="2">Endomembrane system</location>
    </subcellularLocation>
    <subcellularLocation>
        <location evidence="1">Membrane</location>
        <topology evidence="1">Single-pass membrane protein</topology>
    </subcellularLocation>
</comment>
<dbReference type="GO" id="GO:0012505">
    <property type="term" value="C:endomembrane system"/>
    <property type="evidence" value="ECO:0007669"/>
    <property type="project" value="UniProtKB-SubCell"/>
</dbReference>
<dbReference type="GO" id="GO:0016192">
    <property type="term" value="P:vesicle-mediated transport"/>
    <property type="evidence" value="ECO:0007669"/>
    <property type="project" value="UniProtKB-ARBA"/>
</dbReference>
<feature type="region of interest" description="Disordered" evidence="9">
    <location>
        <begin position="598"/>
        <end position="625"/>
    </location>
</feature>
<keyword evidence="13" id="KW-1185">Reference proteome</keyword>
<dbReference type="SMART" id="SM00343">
    <property type="entry name" value="ZnF_C2HC"/>
    <property type="match status" value="1"/>
</dbReference>
<keyword evidence="8" id="KW-0862">Zinc</keyword>
<keyword evidence="7" id="KW-1015">Disulfide bond</keyword>
<keyword evidence="10" id="KW-0732">Signal</keyword>
<feature type="signal peptide" evidence="10">
    <location>
        <begin position="1"/>
        <end position="22"/>
    </location>
</feature>
<evidence type="ECO:0000256" key="10">
    <source>
        <dbReference type="SAM" id="SignalP"/>
    </source>
</evidence>
<dbReference type="InterPro" id="IPR050685">
    <property type="entry name" value="LDLR"/>
</dbReference>
<dbReference type="PROSITE" id="PS50158">
    <property type="entry name" value="ZF_CCHC"/>
    <property type="match status" value="1"/>
</dbReference>
<dbReference type="InterPro" id="IPR036875">
    <property type="entry name" value="Znf_CCHC_sf"/>
</dbReference>
<evidence type="ECO:0000256" key="5">
    <source>
        <dbReference type="ARBA" id="ARBA00022989"/>
    </source>
</evidence>
<dbReference type="InterPro" id="IPR023415">
    <property type="entry name" value="LDLR_class-A_CS"/>
</dbReference>
<dbReference type="Gene3D" id="4.10.400.10">
    <property type="entry name" value="Low-density Lipoprotein Receptor"/>
    <property type="match status" value="5"/>
</dbReference>
<dbReference type="GO" id="GO:0003676">
    <property type="term" value="F:nucleic acid binding"/>
    <property type="evidence" value="ECO:0007669"/>
    <property type="project" value="InterPro"/>
</dbReference>
<dbReference type="GO" id="GO:0005886">
    <property type="term" value="C:plasma membrane"/>
    <property type="evidence" value="ECO:0007669"/>
    <property type="project" value="TreeGrafter"/>
</dbReference>
<dbReference type="InterPro" id="IPR001878">
    <property type="entry name" value="Znf_CCHC"/>
</dbReference>
<comment type="caution">
    <text evidence="12">The sequence shown here is derived from an EMBL/GenBank/DDBJ whole genome shotgun (WGS) entry which is preliminary data.</text>
</comment>
<feature type="domain" description="CCHC-type" evidence="11">
    <location>
        <begin position="562"/>
        <end position="575"/>
    </location>
</feature>
<evidence type="ECO:0000313" key="13">
    <source>
        <dbReference type="Proteomes" id="UP000265515"/>
    </source>
</evidence>
<reference evidence="12 13" key="1">
    <citation type="journal article" date="2018" name="Cell">
        <title>The Chara Genome: Secondary Complexity and Implications for Plant Terrestrialization.</title>
        <authorList>
            <person name="Nishiyama T."/>
            <person name="Sakayama H."/>
            <person name="Vries J.D."/>
            <person name="Buschmann H."/>
            <person name="Saint-Marcoux D."/>
            <person name="Ullrich K.K."/>
            <person name="Haas F.B."/>
            <person name="Vanderstraeten L."/>
            <person name="Becker D."/>
            <person name="Lang D."/>
            <person name="Vosolsobe S."/>
            <person name="Rombauts S."/>
            <person name="Wilhelmsson P.K.I."/>
            <person name="Janitza P."/>
            <person name="Kern R."/>
            <person name="Heyl A."/>
            <person name="Rumpler F."/>
            <person name="Villalobos L.I.A.C."/>
            <person name="Clay J.M."/>
            <person name="Skokan R."/>
            <person name="Toyoda A."/>
            <person name="Suzuki Y."/>
            <person name="Kagoshima H."/>
            <person name="Schijlen E."/>
            <person name="Tajeshwar N."/>
            <person name="Catarino B."/>
            <person name="Hetherington A.J."/>
            <person name="Saltykova A."/>
            <person name="Bonnot C."/>
            <person name="Breuninger H."/>
            <person name="Symeonidi A."/>
            <person name="Radhakrishnan G.V."/>
            <person name="Van Nieuwerburgh F."/>
            <person name="Deforce D."/>
            <person name="Chang C."/>
            <person name="Karol K.G."/>
            <person name="Hedrich R."/>
            <person name="Ulvskov P."/>
            <person name="Glockner G."/>
            <person name="Delwiche C.F."/>
            <person name="Petrasek J."/>
            <person name="Van de Peer Y."/>
            <person name="Friml J."/>
            <person name="Beilby M."/>
            <person name="Dolan L."/>
            <person name="Kohara Y."/>
            <person name="Sugano S."/>
            <person name="Fujiyama A."/>
            <person name="Delaux P.-M."/>
            <person name="Quint M."/>
            <person name="TheiBen G."/>
            <person name="Hagemann M."/>
            <person name="Harholt J."/>
            <person name="Dunand C."/>
            <person name="Zachgo S."/>
            <person name="Langdale J."/>
            <person name="Maumus F."/>
            <person name="Straeten D.V.D."/>
            <person name="Gould S.B."/>
            <person name="Rensing S.A."/>
        </authorList>
    </citation>
    <scope>NUCLEOTIDE SEQUENCE [LARGE SCALE GENOMIC DNA]</scope>
    <source>
        <strain evidence="12 13">S276</strain>
    </source>
</reference>
<evidence type="ECO:0000256" key="2">
    <source>
        <dbReference type="ARBA" id="ARBA00004308"/>
    </source>
</evidence>
<evidence type="ECO:0000256" key="3">
    <source>
        <dbReference type="ARBA" id="ARBA00022692"/>
    </source>
</evidence>
<name>A0A388LXJ0_CHABU</name>
<dbReference type="OrthoDB" id="2019384at2759"/>
<feature type="region of interest" description="Disordered" evidence="9">
    <location>
        <begin position="656"/>
        <end position="793"/>
    </location>
</feature>
<keyword evidence="3" id="KW-0812">Transmembrane</keyword>
<proteinExistence type="predicted"/>
<dbReference type="PROSITE" id="PS50068">
    <property type="entry name" value="LDLRA_2"/>
    <property type="match status" value="5"/>
</dbReference>
<protein>
    <recommendedName>
        <fullName evidence="11">CCHC-type domain-containing protein</fullName>
    </recommendedName>
</protein>
<dbReference type="EMBL" id="BFEA01000589">
    <property type="protein sequence ID" value="GBG86985.1"/>
    <property type="molecule type" value="Genomic_DNA"/>
</dbReference>
<organism evidence="12 13">
    <name type="scientific">Chara braunii</name>
    <name type="common">Braun's stonewort</name>
    <dbReference type="NCBI Taxonomy" id="69332"/>
    <lineage>
        <taxon>Eukaryota</taxon>
        <taxon>Viridiplantae</taxon>
        <taxon>Streptophyta</taxon>
        <taxon>Charophyceae</taxon>
        <taxon>Charales</taxon>
        <taxon>Characeae</taxon>
        <taxon>Chara</taxon>
    </lineage>
</organism>
<evidence type="ECO:0000256" key="4">
    <source>
        <dbReference type="ARBA" id="ARBA00022737"/>
    </source>
</evidence>
<keyword evidence="4" id="KW-0677">Repeat</keyword>
<dbReference type="SUPFAM" id="SSF57756">
    <property type="entry name" value="Retrovirus zinc finger-like domains"/>
    <property type="match status" value="1"/>
</dbReference>
<feature type="chain" id="PRO_5017228513" description="CCHC-type domain-containing protein" evidence="10">
    <location>
        <begin position="23"/>
        <end position="1169"/>
    </location>
</feature>
<keyword evidence="8" id="KW-0863">Zinc-finger</keyword>
<feature type="compositionally biased region" description="Basic residues" evidence="9">
    <location>
        <begin position="739"/>
        <end position="754"/>
    </location>
</feature>
<keyword evidence="6" id="KW-0472">Membrane</keyword>
<dbReference type="GO" id="GO:0008270">
    <property type="term" value="F:zinc ion binding"/>
    <property type="evidence" value="ECO:0007669"/>
    <property type="project" value="UniProtKB-KW"/>
</dbReference>
<accession>A0A388LXJ0</accession>
<dbReference type="CDD" id="cd00112">
    <property type="entry name" value="LDLa"/>
    <property type="match status" value="3"/>
</dbReference>
<dbReference type="InterPro" id="IPR002172">
    <property type="entry name" value="LDrepeatLR_classA_rpt"/>
</dbReference>